<sequence length="81" mass="9227">MNSIPKVQFSEIPDGIDPELYKEVAIAAFQGLLSNSGLIQSMQAEDFHAIAKYQDFDPWQNRIAYLALECTDSYLRRLVKC</sequence>
<reference evidence="1 2" key="1">
    <citation type="submission" date="2017-06" db="EMBL/GenBank/DDBJ databases">
        <title>Genome sequencing of cyanobaciteial culture collection at National Institute for Environmental Studies (NIES).</title>
        <authorList>
            <person name="Hirose Y."/>
            <person name="Shimura Y."/>
            <person name="Fujisawa T."/>
            <person name="Nakamura Y."/>
            <person name="Kawachi M."/>
        </authorList>
    </citation>
    <scope>NUCLEOTIDE SEQUENCE [LARGE SCALE GENOMIC DNA]</scope>
    <source>
        <strain evidence="1 2">NIES-2135</strain>
    </source>
</reference>
<organism evidence="1 2">
    <name type="scientific">Leptolyngbya boryana NIES-2135</name>
    <dbReference type="NCBI Taxonomy" id="1973484"/>
    <lineage>
        <taxon>Bacteria</taxon>
        <taxon>Bacillati</taxon>
        <taxon>Cyanobacteriota</taxon>
        <taxon>Cyanophyceae</taxon>
        <taxon>Leptolyngbyales</taxon>
        <taxon>Leptolyngbyaceae</taxon>
        <taxon>Leptolyngbya group</taxon>
        <taxon>Leptolyngbya</taxon>
    </lineage>
</organism>
<proteinExistence type="predicted"/>
<accession>A0A1Z4JIJ5</accession>
<gene>
    <name evidence="1" type="ORF">NIES2135_34290</name>
</gene>
<dbReference type="EMBL" id="AP018203">
    <property type="protein sequence ID" value="BAY56595.1"/>
    <property type="molecule type" value="Genomic_DNA"/>
</dbReference>
<name>A0A1Z4JIJ5_LEPBY</name>
<protein>
    <submittedName>
        <fullName evidence="1">Uncharacterized protein</fullName>
    </submittedName>
</protein>
<evidence type="ECO:0000313" key="2">
    <source>
        <dbReference type="Proteomes" id="UP000217895"/>
    </source>
</evidence>
<dbReference type="AlphaFoldDB" id="A0A1Z4JIJ5"/>
<keyword evidence="2" id="KW-1185">Reference proteome</keyword>
<evidence type="ECO:0000313" key="1">
    <source>
        <dbReference type="EMBL" id="BAY56595.1"/>
    </source>
</evidence>
<dbReference type="Proteomes" id="UP000217895">
    <property type="component" value="Chromosome"/>
</dbReference>